<dbReference type="SUPFAM" id="SSF48317">
    <property type="entry name" value="Acid phosphatase/Vanadium-dependent haloperoxidase"/>
    <property type="match status" value="1"/>
</dbReference>
<dbReference type="InterPro" id="IPR043216">
    <property type="entry name" value="PAP-like"/>
</dbReference>
<dbReference type="PANTHER" id="PTHR10165:SF197">
    <property type="entry name" value="FI04477P-RELATED"/>
    <property type="match status" value="1"/>
</dbReference>
<feature type="transmembrane region" description="Helical" evidence="6">
    <location>
        <begin position="104"/>
        <end position="125"/>
    </location>
</feature>
<keyword evidence="10" id="KW-1185">Reference proteome</keyword>
<dbReference type="CDD" id="cd03384">
    <property type="entry name" value="PAP2_wunen"/>
    <property type="match status" value="1"/>
</dbReference>
<organism evidence="9">
    <name type="scientific">Manduca sexta</name>
    <name type="common">Tobacco hawkmoth</name>
    <name type="synonym">Tobacco hornworm</name>
    <dbReference type="NCBI Taxonomy" id="7130"/>
    <lineage>
        <taxon>Eukaryota</taxon>
        <taxon>Metazoa</taxon>
        <taxon>Ecdysozoa</taxon>
        <taxon>Arthropoda</taxon>
        <taxon>Hexapoda</taxon>
        <taxon>Insecta</taxon>
        <taxon>Pterygota</taxon>
        <taxon>Neoptera</taxon>
        <taxon>Endopterygota</taxon>
        <taxon>Lepidoptera</taxon>
        <taxon>Glossata</taxon>
        <taxon>Ditrysia</taxon>
        <taxon>Bombycoidea</taxon>
        <taxon>Sphingidae</taxon>
        <taxon>Sphinginae</taxon>
        <taxon>Sphingini</taxon>
        <taxon>Manduca</taxon>
    </lineage>
</organism>
<evidence type="ECO:0000256" key="4">
    <source>
        <dbReference type="ARBA" id="ARBA00022989"/>
    </source>
</evidence>
<dbReference type="InterPro" id="IPR036938">
    <property type="entry name" value="PAP2/HPO_sf"/>
</dbReference>
<evidence type="ECO:0000256" key="3">
    <source>
        <dbReference type="ARBA" id="ARBA00022692"/>
    </source>
</evidence>
<dbReference type="GO" id="GO:0005886">
    <property type="term" value="C:plasma membrane"/>
    <property type="evidence" value="ECO:0007669"/>
    <property type="project" value="TreeGrafter"/>
</dbReference>
<keyword evidence="4 6" id="KW-1133">Transmembrane helix</keyword>
<feature type="transmembrane region" description="Helical" evidence="6">
    <location>
        <begin position="61"/>
        <end position="83"/>
    </location>
</feature>
<comment type="similarity">
    <text evidence="2">Belongs to the PA-phosphatase related phosphoesterase family.</text>
</comment>
<evidence type="ECO:0000313" key="8">
    <source>
        <dbReference type="EMBL" id="KAG6454856.1"/>
    </source>
</evidence>
<dbReference type="Gene3D" id="1.20.144.10">
    <property type="entry name" value="Phosphatidic acid phosphatase type 2/haloperoxidase"/>
    <property type="match status" value="1"/>
</dbReference>
<feature type="transmembrane region" description="Helical" evidence="6">
    <location>
        <begin position="178"/>
        <end position="196"/>
    </location>
</feature>
<dbReference type="EMBL" id="MK983162">
    <property type="protein sequence ID" value="QDR51052.1"/>
    <property type="molecule type" value="Genomic_RNA"/>
</dbReference>
<gene>
    <name evidence="8" type="ORF">O3G_MSEX008877</name>
</gene>
<evidence type="ECO:0000256" key="1">
    <source>
        <dbReference type="ARBA" id="ARBA00004141"/>
    </source>
</evidence>
<dbReference type="GO" id="GO:0007165">
    <property type="term" value="P:signal transduction"/>
    <property type="evidence" value="ECO:0007669"/>
    <property type="project" value="TreeGrafter"/>
</dbReference>
<reference evidence="8" key="1">
    <citation type="journal article" date="2016" name="Insect Biochem. Mol. Biol.">
        <title>Multifaceted biological insights from a draft genome sequence of the tobacco hornworm moth, Manduca sexta.</title>
        <authorList>
            <person name="Kanost M.R."/>
            <person name="Arrese E.L."/>
            <person name="Cao X."/>
            <person name="Chen Y.R."/>
            <person name="Chellapilla S."/>
            <person name="Goldsmith M.R."/>
            <person name="Grosse-Wilde E."/>
            <person name="Heckel D.G."/>
            <person name="Herndon N."/>
            <person name="Jiang H."/>
            <person name="Papanicolaou A."/>
            <person name="Qu J."/>
            <person name="Soulages J.L."/>
            <person name="Vogel H."/>
            <person name="Walters J."/>
            <person name="Waterhouse R.M."/>
            <person name="Ahn S.J."/>
            <person name="Almeida F.C."/>
            <person name="An C."/>
            <person name="Aqrawi P."/>
            <person name="Bretschneider A."/>
            <person name="Bryant W.B."/>
            <person name="Bucks S."/>
            <person name="Chao H."/>
            <person name="Chevignon G."/>
            <person name="Christen J.M."/>
            <person name="Clarke D.F."/>
            <person name="Dittmer N.T."/>
            <person name="Ferguson L.C.F."/>
            <person name="Garavelou S."/>
            <person name="Gordon K.H.J."/>
            <person name="Gunaratna R.T."/>
            <person name="Han Y."/>
            <person name="Hauser F."/>
            <person name="He Y."/>
            <person name="Heidel-Fischer H."/>
            <person name="Hirsh A."/>
            <person name="Hu Y."/>
            <person name="Jiang H."/>
            <person name="Kalra D."/>
            <person name="Klinner C."/>
            <person name="Konig C."/>
            <person name="Kovar C."/>
            <person name="Kroll A.R."/>
            <person name="Kuwar S.S."/>
            <person name="Lee S.L."/>
            <person name="Lehman R."/>
            <person name="Li K."/>
            <person name="Li Z."/>
            <person name="Liang H."/>
            <person name="Lovelace S."/>
            <person name="Lu Z."/>
            <person name="Mansfield J.H."/>
            <person name="McCulloch K.J."/>
            <person name="Mathew T."/>
            <person name="Morton B."/>
            <person name="Muzny D.M."/>
            <person name="Neunemann D."/>
            <person name="Ongeri F."/>
            <person name="Pauchet Y."/>
            <person name="Pu L.L."/>
            <person name="Pyrousis I."/>
            <person name="Rao X.J."/>
            <person name="Redding A."/>
            <person name="Roesel C."/>
            <person name="Sanchez-Gracia A."/>
            <person name="Schaack S."/>
            <person name="Shukla A."/>
            <person name="Tetreau G."/>
            <person name="Wang Y."/>
            <person name="Xiong G.H."/>
            <person name="Traut W."/>
            <person name="Walsh T.K."/>
            <person name="Worley K.C."/>
            <person name="Wu D."/>
            <person name="Wu W."/>
            <person name="Wu Y.Q."/>
            <person name="Zhang X."/>
            <person name="Zou Z."/>
            <person name="Zucker H."/>
            <person name="Briscoe A.D."/>
            <person name="Burmester T."/>
            <person name="Clem R.J."/>
            <person name="Feyereisen R."/>
            <person name="Grimmelikhuijzen C.J.P."/>
            <person name="Hamodrakas S.J."/>
            <person name="Hansson B.S."/>
            <person name="Huguet E."/>
            <person name="Jermiin L.S."/>
            <person name="Lan Q."/>
            <person name="Lehman H.K."/>
            <person name="Lorenzen M."/>
            <person name="Merzendorfer H."/>
            <person name="Michalopoulos I."/>
            <person name="Morton D.B."/>
            <person name="Muthukrishnan S."/>
            <person name="Oakeshott J.G."/>
            <person name="Palmer W."/>
            <person name="Park Y."/>
            <person name="Passarelli A.L."/>
            <person name="Rozas J."/>
            <person name="Schwartz L.M."/>
            <person name="Smith W."/>
            <person name="Southgate A."/>
            <person name="Vilcinskas A."/>
            <person name="Vogt R."/>
            <person name="Wang P."/>
            <person name="Werren J."/>
            <person name="Yu X.Q."/>
            <person name="Zhou J.J."/>
            <person name="Brown S.J."/>
            <person name="Scherer S.E."/>
            <person name="Richards S."/>
            <person name="Blissard G.W."/>
        </authorList>
    </citation>
    <scope>NUCLEOTIDE SEQUENCE</scope>
</reference>
<reference evidence="8" key="3">
    <citation type="submission" date="2020-12" db="EMBL/GenBank/DDBJ databases">
        <authorList>
            <person name="Kanost M."/>
        </authorList>
    </citation>
    <scope>NUCLEOTIDE SEQUENCE</scope>
</reference>
<dbReference type="GO" id="GO:0008195">
    <property type="term" value="F:phosphatidate phosphatase activity"/>
    <property type="evidence" value="ECO:0007669"/>
    <property type="project" value="TreeGrafter"/>
</dbReference>
<feature type="domain" description="Phosphatidic acid phosphatase type 2/haloperoxidase" evidence="7">
    <location>
        <begin position="108"/>
        <end position="254"/>
    </location>
</feature>
<evidence type="ECO:0000256" key="6">
    <source>
        <dbReference type="SAM" id="Phobius"/>
    </source>
</evidence>
<evidence type="ECO:0000313" key="9">
    <source>
        <dbReference type="EMBL" id="QDR51052.1"/>
    </source>
</evidence>
<dbReference type="Pfam" id="PF01569">
    <property type="entry name" value="PAP2"/>
    <property type="match status" value="1"/>
</dbReference>
<dbReference type="GO" id="GO:0046839">
    <property type="term" value="P:phospholipid dephosphorylation"/>
    <property type="evidence" value="ECO:0007669"/>
    <property type="project" value="TreeGrafter"/>
</dbReference>
<dbReference type="SMART" id="SM00014">
    <property type="entry name" value="acidPPc"/>
    <property type="match status" value="1"/>
</dbReference>
<keyword evidence="5 6" id="KW-0472">Membrane</keyword>
<keyword evidence="3 6" id="KW-0812">Transmembrane</keyword>
<comment type="subcellular location">
    <subcellularLocation>
        <location evidence="1">Membrane</location>
        <topology evidence="1">Multi-pass membrane protein</topology>
    </subcellularLocation>
</comment>
<evidence type="ECO:0000259" key="7">
    <source>
        <dbReference type="SMART" id="SM00014"/>
    </source>
</evidence>
<dbReference type="Proteomes" id="UP000791440">
    <property type="component" value="Unassembled WGS sequence"/>
</dbReference>
<evidence type="ECO:0000313" key="10">
    <source>
        <dbReference type="Proteomes" id="UP000791440"/>
    </source>
</evidence>
<evidence type="ECO:0000256" key="2">
    <source>
        <dbReference type="ARBA" id="ARBA00008816"/>
    </source>
</evidence>
<accession>A0A517BE74</accession>
<dbReference type="GO" id="GO:0006644">
    <property type="term" value="P:phospholipid metabolic process"/>
    <property type="evidence" value="ECO:0007669"/>
    <property type="project" value="InterPro"/>
</dbReference>
<dbReference type="AlphaFoldDB" id="A0A517BE74"/>
<evidence type="ECO:0000256" key="5">
    <source>
        <dbReference type="ARBA" id="ARBA00023136"/>
    </source>
</evidence>
<reference evidence="9" key="2">
    <citation type="submission" date="2019-05" db="EMBL/GenBank/DDBJ databases">
        <title>Evolution of Phototransduction Genes in Lepidoptera.</title>
        <authorList>
            <person name="Macias-Muniz A."/>
            <person name="Rangel Olguin A.G."/>
            <person name="Briscoe A.D."/>
        </authorList>
    </citation>
    <scope>NUCLEOTIDE SEQUENCE</scope>
</reference>
<dbReference type="EMBL" id="JH668476">
    <property type="protein sequence ID" value="KAG6454856.1"/>
    <property type="molecule type" value="Genomic_DNA"/>
</dbReference>
<feature type="transmembrane region" description="Helical" evidence="6">
    <location>
        <begin position="208"/>
        <end position="227"/>
    </location>
</feature>
<proteinExistence type="inferred from homology"/>
<name>A0A517BE74_MANSE</name>
<dbReference type="InterPro" id="IPR000326">
    <property type="entry name" value="PAP2/HPO"/>
</dbReference>
<protein>
    <submittedName>
        <fullName evidence="9">Wunen3</fullName>
    </submittedName>
</protein>
<dbReference type="OrthoDB" id="8907274at2759"/>
<feature type="transmembrane region" description="Helical" evidence="6">
    <location>
        <begin position="239"/>
        <end position="257"/>
    </location>
</feature>
<sequence length="288" mass="32913">MSKDDTSVHILRKLVVDGFLLGGLTACIFMTNLLWEPFERGFFCGDESLMFPYKDDTVTVLMLRGFGLGLPIIAMLTCEWALLRKVRDDERCLGVRVPAWLRGFYCSLSSFAFGVCFTELAANIAKNTIGRPRPHFFNLCKPSIDCNLPEWRGRYIQSHEYTCTGDDIDKFGDMRKSFLSGHSSWAAFTMIYLALYLERRMVWKGTRVLRHTLQFGAVMLSWFTALSRVSDYKHHWSDVLAGYSLGLAFAVLVWTWGTDLVNKKKEHAPLPFYDLSHINQQSASLTNT</sequence>
<feature type="transmembrane region" description="Helical" evidence="6">
    <location>
        <begin position="14"/>
        <end position="35"/>
    </location>
</feature>
<dbReference type="PANTHER" id="PTHR10165">
    <property type="entry name" value="LIPID PHOSPHATE PHOSPHATASE"/>
    <property type="match status" value="1"/>
</dbReference>